<evidence type="ECO:0000313" key="2">
    <source>
        <dbReference type="EMBL" id="GAA4354128.1"/>
    </source>
</evidence>
<dbReference type="EMBL" id="BAABGZ010000016">
    <property type="protein sequence ID" value="GAA4354128.1"/>
    <property type="molecule type" value="Genomic_DNA"/>
</dbReference>
<keyword evidence="1" id="KW-1133">Transmembrane helix</keyword>
<keyword evidence="3" id="KW-1185">Reference proteome</keyword>
<gene>
    <name evidence="2" type="ORF">GCM10023185_15490</name>
</gene>
<keyword evidence="1" id="KW-0472">Membrane</keyword>
<comment type="caution">
    <text evidence="2">The sequence shown here is derived from an EMBL/GenBank/DDBJ whole genome shotgun (WGS) entry which is preliminary data.</text>
</comment>
<accession>A0ABP8I9C0</accession>
<protein>
    <recommendedName>
        <fullName evidence="4">DUF4149 domain-containing protein</fullName>
    </recommendedName>
</protein>
<evidence type="ECO:0008006" key="4">
    <source>
        <dbReference type="Google" id="ProtNLM"/>
    </source>
</evidence>
<feature type="transmembrane region" description="Helical" evidence="1">
    <location>
        <begin position="6"/>
        <end position="22"/>
    </location>
</feature>
<sequence length="152" mass="17402">MKTLLFSILALLGVVVGVALLYDKWATGSTERVRNRLQCLVTQRGKAAGLFLFLVLWYAFPDVAEVASSDGQRPVLMDIGVFQTLLLATIRGLILYSFCKLFLKHEFTVIHRFLTRGSRFVRNFYQLTPWQKHLLTAVYLLGFLLLFSQLTR</sequence>
<evidence type="ECO:0000313" key="3">
    <source>
        <dbReference type="Proteomes" id="UP001501153"/>
    </source>
</evidence>
<organism evidence="2 3">
    <name type="scientific">Hymenobacter saemangeumensis</name>
    <dbReference type="NCBI Taxonomy" id="1084522"/>
    <lineage>
        <taxon>Bacteria</taxon>
        <taxon>Pseudomonadati</taxon>
        <taxon>Bacteroidota</taxon>
        <taxon>Cytophagia</taxon>
        <taxon>Cytophagales</taxon>
        <taxon>Hymenobacteraceae</taxon>
        <taxon>Hymenobacter</taxon>
    </lineage>
</organism>
<feature type="transmembrane region" description="Helical" evidence="1">
    <location>
        <begin position="43"/>
        <end position="60"/>
    </location>
</feature>
<keyword evidence="1" id="KW-0812">Transmembrane</keyword>
<dbReference type="RefSeq" id="WP_345235450.1">
    <property type="nucleotide sequence ID" value="NZ_BAABGZ010000016.1"/>
</dbReference>
<feature type="transmembrane region" description="Helical" evidence="1">
    <location>
        <begin position="134"/>
        <end position="151"/>
    </location>
</feature>
<feature type="transmembrane region" description="Helical" evidence="1">
    <location>
        <begin position="80"/>
        <end position="103"/>
    </location>
</feature>
<proteinExistence type="predicted"/>
<evidence type="ECO:0000256" key="1">
    <source>
        <dbReference type="SAM" id="Phobius"/>
    </source>
</evidence>
<dbReference type="Proteomes" id="UP001501153">
    <property type="component" value="Unassembled WGS sequence"/>
</dbReference>
<reference evidence="3" key="1">
    <citation type="journal article" date="2019" name="Int. J. Syst. Evol. Microbiol.">
        <title>The Global Catalogue of Microorganisms (GCM) 10K type strain sequencing project: providing services to taxonomists for standard genome sequencing and annotation.</title>
        <authorList>
            <consortium name="The Broad Institute Genomics Platform"/>
            <consortium name="The Broad Institute Genome Sequencing Center for Infectious Disease"/>
            <person name="Wu L."/>
            <person name="Ma J."/>
        </authorList>
    </citation>
    <scope>NUCLEOTIDE SEQUENCE [LARGE SCALE GENOMIC DNA]</scope>
    <source>
        <strain evidence="3">JCM 17923</strain>
    </source>
</reference>
<name>A0ABP8I9C0_9BACT</name>